<dbReference type="AlphaFoldDB" id="A0A9X4AJ80"/>
<evidence type="ECO:0000313" key="4">
    <source>
        <dbReference type="Proteomes" id="UP001145072"/>
    </source>
</evidence>
<reference evidence="3" key="1">
    <citation type="submission" date="2022-06" db="EMBL/GenBank/DDBJ databases">
        <title>Aquibacillus sp. a new bacterium isolated from soil saline samples.</title>
        <authorList>
            <person name="Galisteo C."/>
            <person name="De La Haba R."/>
            <person name="Sanchez-Porro C."/>
            <person name="Ventosa A."/>
        </authorList>
    </citation>
    <scope>NUCLEOTIDE SEQUENCE</scope>
    <source>
        <strain evidence="3">JCM 12387</strain>
    </source>
</reference>
<feature type="domain" description="DnaJ homologue subfamily C member 28 conserved" evidence="2">
    <location>
        <begin position="7"/>
        <end position="73"/>
    </location>
</feature>
<dbReference type="InterPro" id="IPR052573">
    <property type="entry name" value="DnaJ_C_subfamily_28"/>
</dbReference>
<accession>A0A9X4AJ80</accession>
<organism evidence="3 4">
    <name type="scientific">Aquibacillus koreensis</name>
    <dbReference type="NCBI Taxonomy" id="279446"/>
    <lineage>
        <taxon>Bacteria</taxon>
        <taxon>Bacillati</taxon>
        <taxon>Bacillota</taxon>
        <taxon>Bacilli</taxon>
        <taxon>Bacillales</taxon>
        <taxon>Bacillaceae</taxon>
        <taxon>Aquibacillus</taxon>
    </lineage>
</organism>
<keyword evidence="4" id="KW-1185">Reference proteome</keyword>
<dbReference type="PANTHER" id="PTHR39158">
    <property type="entry name" value="OS08G0560600 PROTEIN"/>
    <property type="match status" value="1"/>
</dbReference>
<evidence type="ECO:0000259" key="2">
    <source>
        <dbReference type="Pfam" id="PF09350"/>
    </source>
</evidence>
<dbReference type="EMBL" id="JAMQJZ010000013">
    <property type="protein sequence ID" value="MDC3421751.1"/>
    <property type="molecule type" value="Genomic_DNA"/>
</dbReference>
<dbReference type="RefSeq" id="WP_259866075.1">
    <property type="nucleotide sequence ID" value="NZ_JAMQJZ010000013.1"/>
</dbReference>
<dbReference type="Pfam" id="PF09350">
    <property type="entry name" value="DJC28_CD"/>
    <property type="match status" value="1"/>
</dbReference>
<name>A0A9X4AJ80_9BACI</name>
<gene>
    <name evidence="3" type="ORF">NC661_15365</name>
</gene>
<evidence type="ECO:0000313" key="3">
    <source>
        <dbReference type="EMBL" id="MDC3421751.1"/>
    </source>
</evidence>
<protein>
    <submittedName>
        <fullName evidence="3">DUF1992 domain-containing protein</fullName>
    </submittedName>
</protein>
<dbReference type="PANTHER" id="PTHR39158:SF1">
    <property type="entry name" value="DNAJ HOMOLOG SUBFAMILY C MEMBER 28"/>
    <property type="match status" value="1"/>
</dbReference>
<sequence length="124" mass="14225">MGLFDSLAEERIKQAARDGVFDNLPGSGKPLPEDDLSGVPDDMRMGYRIMKNAGFLPEEVQLNKEIVSLRELIDACDNEGEKGTLERKLTEKEIRYQMLLEKRQINKSKAFHRYSGQINRRIGR</sequence>
<dbReference type="InterPro" id="IPR018961">
    <property type="entry name" value="DnaJ_homolog_subfam-C_membr-28"/>
</dbReference>
<dbReference type="Proteomes" id="UP001145072">
    <property type="component" value="Unassembled WGS sequence"/>
</dbReference>
<proteinExistence type="predicted"/>
<comment type="caution">
    <text evidence="3">The sequence shown here is derived from an EMBL/GenBank/DDBJ whole genome shotgun (WGS) entry which is preliminary data.</text>
</comment>
<feature type="region of interest" description="Disordered" evidence="1">
    <location>
        <begin position="18"/>
        <end position="39"/>
    </location>
</feature>
<evidence type="ECO:0000256" key="1">
    <source>
        <dbReference type="SAM" id="MobiDB-lite"/>
    </source>
</evidence>